<feature type="compositionally biased region" description="Low complexity" evidence="1">
    <location>
        <begin position="152"/>
        <end position="163"/>
    </location>
</feature>
<reference evidence="3" key="1">
    <citation type="submission" date="2021-02" db="EMBL/GenBank/DDBJ databases">
        <title>Genome sequence Cadophora malorum strain M34.</title>
        <authorList>
            <person name="Stefanovic E."/>
            <person name="Vu D."/>
            <person name="Scully C."/>
            <person name="Dijksterhuis J."/>
            <person name="Roader J."/>
            <person name="Houbraken J."/>
        </authorList>
    </citation>
    <scope>NUCLEOTIDE SEQUENCE</scope>
    <source>
        <strain evidence="3">M34</strain>
    </source>
</reference>
<proteinExistence type="predicted"/>
<keyword evidence="2" id="KW-0732">Signal</keyword>
<gene>
    <name evidence="3" type="ORF">IFR04_011686</name>
</gene>
<dbReference type="EMBL" id="JAFJYH010000232">
    <property type="protein sequence ID" value="KAG4415188.1"/>
    <property type="molecule type" value="Genomic_DNA"/>
</dbReference>
<organism evidence="3 4">
    <name type="scientific">Cadophora malorum</name>
    <dbReference type="NCBI Taxonomy" id="108018"/>
    <lineage>
        <taxon>Eukaryota</taxon>
        <taxon>Fungi</taxon>
        <taxon>Dikarya</taxon>
        <taxon>Ascomycota</taxon>
        <taxon>Pezizomycotina</taxon>
        <taxon>Leotiomycetes</taxon>
        <taxon>Helotiales</taxon>
        <taxon>Ploettnerulaceae</taxon>
        <taxon>Cadophora</taxon>
    </lineage>
</organism>
<dbReference type="Proteomes" id="UP000664132">
    <property type="component" value="Unassembled WGS sequence"/>
</dbReference>
<dbReference type="PANTHER" id="PTHR40640">
    <property type="entry name" value="ANCHORED GLYCOPROTEIN, PUTATIVE (AFU_ORTHOLOGUE AFUA_8G04860)-RELATED"/>
    <property type="match status" value="1"/>
</dbReference>
<evidence type="ECO:0000313" key="4">
    <source>
        <dbReference type="Proteomes" id="UP000664132"/>
    </source>
</evidence>
<sequence>MYNPGVAFLALVGAAFAANGTVQIWLPQNNEPNLIGSVVGSDTTATTYSVACVTEDCSFPTSFLVTEGPSSVEWTFTYALYNTDIPVTQKLNCQITDSSSGACTVTASYNPSSSPFSTTLITSFASPSDADIFLINTIVTITAGSVASSTSTAASTTRSGSGAMVSSPLSATGSSTKSAASVTGSSSSSGSSSSTSVSSAKGAPMITQAPLLLGAAAAIVYAAL</sequence>
<evidence type="ECO:0000256" key="1">
    <source>
        <dbReference type="SAM" id="MobiDB-lite"/>
    </source>
</evidence>
<feature type="signal peptide" evidence="2">
    <location>
        <begin position="1"/>
        <end position="17"/>
    </location>
</feature>
<dbReference type="PANTHER" id="PTHR40640:SF1">
    <property type="entry name" value="ANCHORED GLYCOPROTEIN, PUTATIVE (AFU_ORTHOLOGUE AFUA_8G04860)-RELATED"/>
    <property type="match status" value="1"/>
</dbReference>
<keyword evidence="4" id="KW-1185">Reference proteome</keyword>
<feature type="region of interest" description="Disordered" evidence="1">
    <location>
        <begin position="152"/>
        <end position="200"/>
    </location>
</feature>
<accession>A0A8H7TAE9</accession>
<evidence type="ECO:0008006" key="5">
    <source>
        <dbReference type="Google" id="ProtNLM"/>
    </source>
</evidence>
<evidence type="ECO:0000313" key="3">
    <source>
        <dbReference type="EMBL" id="KAG4415188.1"/>
    </source>
</evidence>
<feature type="compositionally biased region" description="Low complexity" evidence="1">
    <location>
        <begin position="170"/>
        <end position="200"/>
    </location>
</feature>
<name>A0A8H7TAE9_9HELO</name>
<dbReference type="OrthoDB" id="4991875at2759"/>
<evidence type="ECO:0000256" key="2">
    <source>
        <dbReference type="SAM" id="SignalP"/>
    </source>
</evidence>
<comment type="caution">
    <text evidence="3">The sequence shown here is derived from an EMBL/GenBank/DDBJ whole genome shotgun (WGS) entry which is preliminary data.</text>
</comment>
<protein>
    <recommendedName>
        <fullName evidence="5">GPI anchored cell wall protein</fullName>
    </recommendedName>
</protein>
<dbReference type="AlphaFoldDB" id="A0A8H7TAE9"/>
<feature type="chain" id="PRO_5034333578" description="GPI anchored cell wall protein" evidence="2">
    <location>
        <begin position="18"/>
        <end position="224"/>
    </location>
</feature>